<feature type="domain" description="EAL" evidence="1">
    <location>
        <begin position="25"/>
        <end position="180"/>
    </location>
</feature>
<dbReference type="Proteomes" id="UP000051733">
    <property type="component" value="Unassembled WGS sequence"/>
</dbReference>
<dbReference type="Gene3D" id="3.20.20.450">
    <property type="entry name" value="EAL domain"/>
    <property type="match status" value="1"/>
</dbReference>
<organism evidence="2 3">
    <name type="scientific">Paucilactobacillus vaccinostercus DSM 20634</name>
    <dbReference type="NCBI Taxonomy" id="1423813"/>
    <lineage>
        <taxon>Bacteria</taxon>
        <taxon>Bacillati</taxon>
        <taxon>Bacillota</taxon>
        <taxon>Bacilli</taxon>
        <taxon>Lactobacillales</taxon>
        <taxon>Lactobacillaceae</taxon>
        <taxon>Paucilactobacillus</taxon>
    </lineage>
</organism>
<name>A0A0R2A5R3_9LACO</name>
<protein>
    <submittedName>
        <fullName evidence="2">C-di-GMP-specific phosphodiesterase</fullName>
    </submittedName>
</protein>
<dbReference type="EMBL" id="AYYY01000006">
    <property type="protein sequence ID" value="KRM62407.1"/>
    <property type="molecule type" value="Genomic_DNA"/>
</dbReference>
<evidence type="ECO:0000313" key="2">
    <source>
        <dbReference type="EMBL" id="KRM62407.1"/>
    </source>
</evidence>
<reference evidence="2 3" key="1">
    <citation type="journal article" date="2015" name="Genome Announc.">
        <title>Expanding the biotechnology potential of lactobacilli through comparative genomics of 213 strains and associated genera.</title>
        <authorList>
            <person name="Sun Z."/>
            <person name="Harris H.M."/>
            <person name="McCann A."/>
            <person name="Guo C."/>
            <person name="Argimon S."/>
            <person name="Zhang W."/>
            <person name="Yang X."/>
            <person name="Jeffery I.B."/>
            <person name="Cooney J.C."/>
            <person name="Kagawa T.F."/>
            <person name="Liu W."/>
            <person name="Song Y."/>
            <person name="Salvetti E."/>
            <person name="Wrobel A."/>
            <person name="Rasinkangas P."/>
            <person name="Parkhill J."/>
            <person name="Rea M.C."/>
            <person name="O'Sullivan O."/>
            <person name="Ritari J."/>
            <person name="Douillard F.P."/>
            <person name="Paul Ross R."/>
            <person name="Yang R."/>
            <person name="Briner A.E."/>
            <person name="Felis G.E."/>
            <person name="de Vos W.M."/>
            <person name="Barrangou R."/>
            <person name="Klaenhammer T.R."/>
            <person name="Caufield P.W."/>
            <person name="Cui Y."/>
            <person name="Zhang H."/>
            <person name="O'Toole P.W."/>
        </authorList>
    </citation>
    <scope>NUCLEOTIDE SEQUENCE [LARGE SCALE GENOMIC DNA]</scope>
    <source>
        <strain evidence="2 3">DSM 20634</strain>
    </source>
</reference>
<dbReference type="Pfam" id="PF00563">
    <property type="entry name" value="EAL"/>
    <property type="match status" value="1"/>
</dbReference>
<dbReference type="InterPro" id="IPR001633">
    <property type="entry name" value="EAL_dom"/>
</dbReference>
<dbReference type="InterPro" id="IPR035919">
    <property type="entry name" value="EAL_sf"/>
</dbReference>
<comment type="caution">
    <text evidence="2">The sequence shown here is derived from an EMBL/GenBank/DDBJ whole genome shotgun (WGS) entry which is preliminary data.</text>
</comment>
<dbReference type="PATRIC" id="fig|1423813.3.peg.2518"/>
<sequence length="190" mass="22021">MVFKKTNNQYQHCQIVNQLNLLNLIRSLDPEFQTKLPSVAINCTQSQFTNVVISDALINLQHQIYPRNLRIEITLGKSLKQINLLIAQAENYRQHGIQVSLDAVDQITNFDVVAPFILQTREIKFGLNGRNTDRQLLQFWQTAARRNRKRFIVYNVETDDDIDLLDDLDIALRQGNYYSEADKLITEQSA</sequence>
<proteinExistence type="predicted"/>
<gene>
    <name evidence="2" type="ORF">FC26_GL002471</name>
</gene>
<accession>A0A0R2A5R3</accession>
<keyword evidence="3" id="KW-1185">Reference proteome</keyword>
<evidence type="ECO:0000313" key="3">
    <source>
        <dbReference type="Proteomes" id="UP000051733"/>
    </source>
</evidence>
<dbReference type="SUPFAM" id="SSF141868">
    <property type="entry name" value="EAL domain-like"/>
    <property type="match status" value="1"/>
</dbReference>
<dbReference type="STRING" id="1423813.FC26_GL002471"/>
<evidence type="ECO:0000259" key="1">
    <source>
        <dbReference type="Pfam" id="PF00563"/>
    </source>
</evidence>
<dbReference type="AlphaFoldDB" id="A0A0R2A5R3"/>